<accession>A0A0J9UMA9</accession>
<dbReference type="PANTHER" id="PTHR20898:SF0">
    <property type="entry name" value="DAEDALUS ON 3-RELATED"/>
    <property type="match status" value="1"/>
</dbReference>
<dbReference type="Pfam" id="PF06477">
    <property type="entry name" value="DUF1091"/>
    <property type="match status" value="1"/>
</dbReference>
<gene>
    <name evidence="1" type="primary">Dsim\GD14604</name>
    <name evidence="1" type="ORF">Dsimw501_GD14604</name>
</gene>
<evidence type="ECO:0000313" key="1">
    <source>
        <dbReference type="EMBL" id="KMY99965.1"/>
    </source>
</evidence>
<sequence length="120" mass="14422">MSFPTCRIKAVNRTHKYISIYAKINQLPIVDARVTVQFRRFDSGYKPFLFDLSYDGCQFMKNQKNMFVKTFYKTFQRNTNMNHTCPYDVRNPFFLRKKKNIPIHHFSSTILLWINSLPEI</sequence>
<dbReference type="PANTHER" id="PTHR20898">
    <property type="entry name" value="DAEDALUS ON 3-RELATED-RELATED"/>
    <property type="match status" value="1"/>
</dbReference>
<dbReference type="InterPro" id="IPR010512">
    <property type="entry name" value="DUF1091"/>
</dbReference>
<reference evidence="1 2" key="1">
    <citation type="journal article" date="2013" name="Genome Res.">
        <title>A second-generation assembly of the Drosophila simulans genome provides new insights into patterns of lineage-specific divergence.</title>
        <authorList>
            <person name="Hu T.T."/>
            <person name="Eisen M.B."/>
            <person name="Thornton K.R."/>
            <person name="Andolfatto P."/>
        </authorList>
    </citation>
    <scope>NUCLEOTIDE SEQUENCE [LARGE SCALE GENOMIC DNA]</scope>
    <source>
        <strain evidence="2">w501</strain>
    </source>
</reference>
<dbReference type="EMBL" id="CM002912">
    <property type="protein sequence ID" value="KMY99965.1"/>
    <property type="molecule type" value="Genomic_DNA"/>
</dbReference>
<name>A0A0J9UMA9_DROSI</name>
<evidence type="ECO:0000313" key="2">
    <source>
        <dbReference type="Proteomes" id="UP000035880"/>
    </source>
</evidence>
<protein>
    <submittedName>
        <fullName evidence="1">Uncharacterized protein, isoform B</fullName>
    </submittedName>
</protein>
<organism evidence="1 2">
    <name type="scientific">Drosophila simulans</name>
    <name type="common">Fruit fly</name>
    <dbReference type="NCBI Taxonomy" id="7240"/>
    <lineage>
        <taxon>Eukaryota</taxon>
        <taxon>Metazoa</taxon>
        <taxon>Ecdysozoa</taxon>
        <taxon>Arthropoda</taxon>
        <taxon>Hexapoda</taxon>
        <taxon>Insecta</taxon>
        <taxon>Pterygota</taxon>
        <taxon>Neoptera</taxon>
        <taxon>Endopterygota</taxon>
        <taxon>Diptera</taxon>
        <taxon>Brachycera</taxon>
        <taxon>Muscomorpha</taxon>
        <taxon>Ephydroidea</taxon>
        <taxon>Drosophilidae</taxon>
        <taxon>Drosophila</taxon>
        <taxon>Sophophora</taxon>
    </lineage>
</organism>
<dbReference type="Bgee" id="FBgn0186284">
    <property type="expression patterns" value="Expressed in male reproductive system and 1 other cell type or tissue"/>
</dbReference>
<dbReference type="Proteomes" id="UP000035880">
    <property type="component" value="Chromosome 3L"/>
</dbReference>
<proteinExistence type="predicted"/>
<dbReference type="OrthoDB" id="7941213at2759"/>
<dbReference type="AlphaFoldDB" id="A0A0J9UMA9"/>